<dbReference type="PANTHER" id="PTHR24182">
    <property type="entry name" value="ANKYRIN REPEAT AND SOCS BOX CONTAINING 4"/>
    <property type="match status" value="1"/>
</dbReference>
<evidence type="ECO:0000313" key="4">
    <source>
        <dbReference type="Proteomes" id="UP000001542"/>
    </source>
</evidence>
<dbReference type="PROSITE" id="PS50088">
    <property type="entry name" value="ANK_REPEAT"/>
    <property type="match status" value="1"/>
</dbReference>
<dbReference type="AlphaFoldDB" id="A2EXK3"/>
<dbReference type="Gene3D" id="1.25.40.20">
    <property type="entry name" value="Ankyrin repeat-containing domain"/>
    <property type="match status" value="1"/>
</dbReference>
<proteinExistence type="predicted"/>
<evidence type="ECO:0000259" key="2">
    <source>
        <dbReference type="Pfam" id="PF11929"/>
    </source>
</evidence>
<dbReference type="VEuPathDB" id="TrichDB:TVAGG3_0241210"/>
<dbReference type="VEuPathDB" id="TrichDB:TVAG_260800"/>
<dbReference type="Pfam" id="PF11929">
    <property type="entry name" value="DUF3447"/>
    <property type="match status" value="1"/>
</dbReference>
<keyword evidence="4" id="KW-1185">Reference proteome</keyword>
<dbReference type="PANTHER" id="PTHR24182:SF13">
    <property type="entry name" value="LD18443P"/>
    <property type="match status" value="1"/>
</dbReference>
<dbReference type="PROSITE" id="PS50297">
    <property type="entry name" value="ANK_REP_REGION"/>
    <property type="match status" value="1"/>
</dbReference>
<organism evidence="3 4">
    <name type="scientific">Trichomonas vaginalis (strain ATCC PRA-98 / G3)</name>
    <dbReference type="NCBI Taxonomy" id="412133"/>
    <lineage>
        <taxon>Eukaryota</taxon>
        <taxon>Metamonada</taxon>
        <taxon>Parabasalia</taxon>
        <taxon>Trichomonadida</taxon>
        <taxon>Trichomonadidae</taxon>
        <taxon>Trichomonas</taxon>
    </lineage>
</organism>
<reference evidence="3" key="1">
    <citation type="submission" date="2006-10" db="EMBL/GenBank/DDBJ databases">
        <authorList>
            <person name="Amadeo P."/>
            <person name="Zhao Q."/>
            <person name="Wortman J."/>
            <person name="Fraser-Liggett C."/>
            <person name="Carlton J."/>
        </authorList>
    </citation>
    <scope>NUCLEOTIDE SEQUENCE</scope>
    <source>
        <strain evidence="3">G3</strain>
    </source>
</reference>
<dbReference type="InterPro" id="IPR020683">
    <property type="entry name" value="DUF3447"/>
</dbReference>
<feature type="domain" description="DUF3447" evidence="2">
    <location>
        <begin position="1"/>
        <end position="55"/>
    </location>
</feature>
<protein>
    <recommendedName>
        <fullName evidence="2">DUF3447 domain-containing protein</fullName>
    </recommendedName>
</protein>
<dbReference type="KEGG" id="tva:4760460"/>
<sequence>MSECLKYHDPNQVCMEHAIISHNIDFVTFLMNEYKLDISLYHCTVFKNLESFYVYFDQTNDINTCFAYSLKFNVTSLFEYFFSLGADIKAKNDCQQTALHCAADNNSKEMAEFLISHGANVNKKR</sequence>
<dbReference type="InParanoid" id="A2EXK3"/>
<dbReference type="InterPro" id="IPR002110">
    <property type="entry name" value="Ankyrin_rpt"/>
</dbReference>
<reference evidence="3" key="2">
    <citation type="journal article" date="2007" name="Science">
        <title>Draft genome sequence of the sexually transmitted pathogen Trichomonas vaginalis.</title>
        <authorList>
            <person name="Carlton J.M."/>
            <person name="Hirt R.P."/>
            <person name="Silva J.C."/>
            <person name="Delcher A.L."/>
            <person name="Schatz M."/>
            <person name="Zhao Q."/>
            <person name="Wortman J.R."/>
            <person name="Bidwell S.L."/>
            <person name="Alsmark U.C.M."/>
            <person name="Besteiro S."/>
            <person name="Sicheritz-Ponten T."/>
            <person name="Noel C.J."/>
            <person name="Dacks J.B."/>
            <person name="Foster P.G."/>
            <person name="Simillion C."/>
            <person name="Van de Peer Y."/>
            <person name="Miranda-Saavedra D."/>
            <person name="Barton G.J."/>
            <person name="Westrop G.D."/>
            <person name="Mueller S."/>
            <person name="Dessi D."/>
            <person name="Fiori P.L."/>
            <person name="Ren Q."/>
            <person name="Paulsen I."/>
            <person name="Zhang H."/>
            <person name="Bastida-Corcuera F.D."/>
            <person name="Simoes-Barbosa A."/>
            <person name="Brown M.T."/>
            <person name="Hayes R.D."/>
            <person name="Mukherjee M."/>
            <person name="Okumura C.Y."/>
            <person name="Schneider R."/>
            <person name="Smith A.J."/>
            <person name="Vanacova S."/>
            <person name="Villalvazo M."/>
            <person name="Haas B.J."/>
            <person name="Pertea M."/>
            <person name="Feldblyum T.V."/>
            <person name="Utterback T.R."/>
            <person name="Shu C.L."/>
            <person name="Osoegawa K."/>
            <person name="de Jong P.J."/>
            <person name="Hrdy I."/>
            <person name="Horvathova L."/>
            <person name="Zubacova Z."/>
            <person name="Dolezal P."/>
            <person name="Malik S.B."/>
            <person name="Logsdon J.M. Jr."/>
            <person name="Henze K."/>
            <person name="Gupta A."/>
            <person name="Wang C.C."/>
            <person name="Dunne R.L."/>
            <person name="Upcroft J.A."/>
            <person name="Upcroft P."/>
            <person name="White O."/>
            <person name="Salzberg S.L."/>
            <person name="Tang P."/>
            <person name="Chiu C.-H."/>
            <person name="Lee Y.-S."/>
            <person name="Embley T.M."/>
            <person name="Coombs G.H."/>
            <person name="Mottram J.C."/>
            <person name="Tachezy J."/>
            <person name="Fraser-Liggett C.M."/>
            <person name="Johnson P.J."/>
        </authorList>
    </citation>
    <scope>NUCLEOTIDE SEQUENCE [LARGE SCALE GENOMIC DNA]</scope>
    <source>
        <strain evidence="3">G3</strain>
    </source>
</reference>
<dbReference type="SUPFAM" id="SSF48403">
    <property type="entry name" value="Ankyrin repeat"/>
    <property type="match status" value="1"/>
</dbReference>
<keyword evidence="1" id="KW-0040">ANK repeat</keyword>
<dbReference type="RefSeq" id="XP_001314843.1">
    <property type="nucleotide sequence ID" value="XM_001314808.1"/>
</dbReference>
<evidence type="ECO:0000313" key="3">
    <source>
        <dbReference type="EMBL" id="EAY02620.1"/>
    </source>
</evidence>
<gene>
    <name evidence="3" type="ORF">TVAG_260800</name>
</gene>
<dbReference type="SMART" id="SM00248">
    <property type="entry name" value="ANK"/>
    <property type="match status" value="3"/>
</dbReference>
<feature type="repeat" description="ANK" evidence="1">
    <location>
        <begin position="94"/>
        <end position="125"/>
    </location>
</feature>
<dbReference type="InterPro" id="IPR036770">
    <property type="entry name" value="Ankyrin_rpt-contain_sf"/>
</dbReference>
<name>A2EXK3_TRIV3</name>
<dbReference type="Pfam" id="PF12796">
    <property type="entry name" value="Ank_2"/>
    <property type="match status" value="1"/>
</dbReference>
<dbReference type="SMR" id="A2EXK3"/>
<dbReference type="EMBL" id="DS113530">
    <property type="protein sequence ID" value="EAY02620.1"/>
    <property type="molecule type" value="Genomic_DNA"/>
</dbReference>
<evidence type="ECO:0000256" key="1">
    <source>
        <dbReference type="PROSITE-ProRule" id="PRU00023"/>
    </source>
</evidence>
<accession>A2EXK3</accession>
<dbReference type="Proteomes" id="UP000001542">
    <property type="component" value="Unassembled WGS sequence"/>
</dbReference>